<gene>
    <name evidence="7" type="ORF">JMJ35_002165</name>
</gene>
<evidence type="ECO:0000313" key="7">
    <source>
        <dbReference type="EMBL" id="KAK0514786.1"/>
    </source>
</evidence>
<keyword evidence="2 5" id="KW-0812">Transmembrane</keyword>
<evidence type="ECO:0000256" key="3">
    <source>
        <dbReference type="ARBA" id="ARBA00022989"/>
    </source>
</evidence>
<comment type="caution">
    <text evidence="7">The sequence shown here is derived from an EMBL/GenBank/DDBJ whole genome shotgun (WGS) entry which is preliminary data.</text>
</comment>
<feature type="transmembrane region" description="Helical" evidence="5">
    <location>
        <begin position="404"/>
        <end position="429"/>
    </location>
</feature>
<keyword evidence="3 5" id="KW-1133">Transmembrane helix</keyword>
<comment type="subcellular location">
    <subcellularLocation>
        <location evidence="1">Membrane</location>
        <topology evidence="1">Multi-pass membrane protein</topology>
    </subcellularLocation>
</comment>
<dbReference type="Proteomes" id="UP001166286">
    <property type="component" value="Unassembled WGS sequence"/>
</dbReference>
<evidence type="ECO:0000256" key="1">
    <source>
        <dbReference type="ARBA" id="ARBA00004141"/>
    </source>
</evidence>
<evidence type="ECO:0000259" key="6">
    <source>
        <dbReference type="Pfam" id="PF26616"/>
    </source>
</evidence>
<dbReference type="EMBL" id="JAFEKC020000004">
    <property type="protein sequence ID" value="KAK0514786.1"/>
    <property type="molecule type" value="Genomic_DNA"/>
</dbReference>
<feature type="transmembrane region" description="Helical" evidence="5">
    <location>
        <begin position="441"/>
        <end position="463"/>
    </location>
</feature>
<dbReference type="Gene3D" id="1.20.58.340">
    <property type="entry name" value="Magnesium transport protein CorA, transmembrane region"/>
    <property type="match status" value="1"/>
</dbReference>
<reference evidence="7" key="1">
    <citation type="submission" date="2023-03" db="EMBL/GenBank/DDBJ databases">
        <title>Complete genome of Cladonia borealis.</title>
        <authorList>
            <person name="Park H."/>
        </authorList>
    </citation>
    <scope>NUCLEOTIDE SEQUENCE</scope>
    <source>
        <strain evidence="7">ANT050790</strain>
    </source>
</reference>
<accession>A0AA39R648</accession>
<protein>
    <recommendedName>
        <fullName evidence="6">CorA-like transporter domain-containing protein</fullName>
    </recommendedName>
</protein>
<sequence length="489" mass="55550">MNTTAIRRSIPFAQLPPVRTDPPAFARWRDYPAGIGGYNAIITSDSLSTRLSRLSSKLFSEVINLHIIDINDIRGSTTCATTLYERAAEVESILCQPDEQLPRVRIISLHSAKSLGPLQISESLMRKVLTRYEVDPAFLSVLYSFGGAPHLAENGSSNETSRTIEEGSHNLIYQIRYSEENQRSRDSPWSVRQTGVYHHHSSTKKFDLFIILHPLNESVLERRLLEFGLPQSDARGLTSIFENPYRLHILPFASYLENWRWYFRSLGKEFQKKNDEIMTLDLETLQLGTPAAVTQNFDKMLGLRDLQDTSLSLSAHCKSSLEIIEKFQEIPSADFQGVWSLNSYKTQLVGYVENMSVLTKRIGNTIDLFAYALDLKNQSTAADTNNHVSQLAETTTRDTAAVKWITYLTLLYLPGSFVASIYGMNLFVFNQQTMKIMIADDFWICIATWIPLTLLTFLCYGLLVLRHKDRAENGWHWLNTSKSSTLKGP</sequence>
<dbReference type="InterPro" id="IPR058257">
    <property type="entry name" value="CorA-like_dom"/>
</dbReference>
<keyword evidence="8" id="KW-1185">Reference proteome</keyword>
<dbReference type="Pfam" id="PF26616">
    <property type="entry name" value="CorA-like"/>
    <property type="match status" value="1"/>
</dbReference>
<evidence type="ECO:0000256" key="5">
    <source>
        <dbReference type="SAM" id="Phobius"/>
    </source>
</evidence>
<name>A0AA39R648_9LECA</name>
<keyword evidence="4 5" id="KW-0472">Membrane</keyword>
<evidence type="ECO:0000313" key="8">
    <source>
        <dbReference type="Proteomes" id="UP001166286"/>
    </source>
</evidence>
<dbReference type="AlphaFoldDB" id="A0AA39R648"/>
<feature type="domain" description="CorA-like transporter" evidence="6">
    <location>
        <begin position="27"/>
        <end position="276"/>
    </location>
</feature>
<dbReference type="SUPFAM" id="SSF144083">
    <property type="entry name" value="Magnesium transport protein CorA, transmembrane region"/>
    <property type="match status" value="1"/>
</dbReference>
<evidence type="ECO:0000256" key="4">
    <source>
        <dbReference type="ARBA" id="ARBA00023136"/>
    </source>
</evidence>
<organism evidence="7 8">
    <name type="scientific">Cladonia borealis</name>
    <dbReference type="NCBI Taxonomy" id="184061"/>
    <lineage>
        <taxon>Eukaryota</taxon>
        <taxon>Fungi</taxon>
        <taxon>Dikarya</taxon>
        <taxon>Ascomycota</taxon>
        <taxon>Pezizomycotina</taxon>
        <taxon>Lecanoromycetes</taxon>
        <taxon>OSLEUM clade</taxon>
        <taxon>Lecanoromycetidae</taxon>
        <taxon>Lecanorales</taxon>
        <taxon>Lecanorineae</taxon>
        <taxon>Cladoniaceae</taxon>
        <taxon>Cladonia</taxon>
    </lineage>
</organism>
<proteinExistence type="predicted"/>
<dbReference type="GO" id="GO:0016020">
    <property type="term" value="C:membrane"/>
    <property type="evidence" value="ECO:0007669"/>
    <property type="project" value="UniProtKB-SubCell"/>
</dbReference>
<dbReference type="InterPro" id="IPR045863">
    <property type="entry name" value="CorA_TM1_TM2"/>
</dbReference>
<evidence type="ECO:0000256" key="2">
    <source>
        <dbReference type="ARBA" id="ARBA00022692"/>
    </source>
</evidence>